<dbReference type="Proteomes" id="UP000054549">
    <property type="component" value="Unassembled WGS sequence"/>
</dbReference>
<proteinExistence type="predicted"/>
<reference evidence="3 4" key="1">
    <citation type="submission" date="2014-04" db="EMBL/GenBank/DDBJ databases">
        <title>Evolutionary Origins and Diversification of the Mycorrhizal Mutualists.</title>
        <authorList>
            <consortium name="DOE Joint Genome Institute"/>
            <consortium name="Mycorrhizal Genomics Consortium"/>
            <person name="Kohler A."/>
            <person name="Kuo A."/>
            <person name="Nagy L.G."/>
            <person name="Floudas D."/>
            <person name="Copeland A."/>
            <person name="Barry K.W."/>
            <person name="Cichocki N."/>
            <person name="Veneault-Fourrey C."/>
            <person name="LaButti K."/>
            <person name="Lindquist E.A."/>
            <person name="Lipzen A."/>
            <person name="Lundell T."/>
            <person name="Morin E."/>
            <person name="Murat C."/>
            <person name="Riley R."/>
            <person name="Ohm R."/>
            <person name="Sun H."/>
            <person name="Tunlid A."/>
            <person name="Henrissat B."/>
            <person name="Grigoriev I.V."/>
            <person name="Hibbett D.S."/>
            <person name="Martin F."/>
        </authorList>
    </citation>
    <scope>NUCLEOTIDE SEQUENCE [LARGE SCALE GENOMIC DNA]</scope>
    <source>
        <strain evidence="3 4">Koide BX008</strain>
    </source>
</reference>
<dbReference type="STRING" id="946122.A0A0C2WWB1"/>
<feature type="region of interest" description="Disordered" evidence="1">
    <location>
        <begin position="1"/>
        <end position="45"/>
    </location>
</feature>
<sequence length="232" mass="26193">MGNSQSASQAAADAYDSIHKQHGQSSINNYPNEHRPGSYNQSSNNNHGVYRVVQEEHDDPEYTRLRALAHEEAQKRNACFEASQAAYGNREGARAKELSNEGKEHSRLMEQYNERAANFIFRHKNAHRPPTEIDLHGLFVKEASQKVEEAIQRCQQMKLDHLVIIVGKGLHSPGQRAKLKPAIVELVNKYQVAVEPDKPNPGCLYVEFGKGPSDLSWLDRWFSSAKDTCILM</sequence>
<dbReference type="SMART" id="SM00463">
    <property type="entry name" value="SMR"/>
    <property type="match status" value="1"/>
</dbReference>
<dbReference type="SMART" id="SM01162">
    <property type="entry name" value="DUF1771"/>
    <property type="match status" value="1"/>
</dbReference>
<gene>
    <name evidence="3" type="ORF">M378DRAFT_167867</name>
</gene>
<dbReference type="Pfam" id="PF01713">
    <property type="entry name" value="Smr"/>
    <property type="match status" value="1"/>
</dbReference>
<evidence type="ECO:0000256" key="1">
    <source>
        <dbReference type="SAM" id="MobiDB-lite"/>
    </source>
</evidence>
<dbReference type="InterPro" id="IPR053020">
    <property type="entry name" value="Smr_domain_protein"/>
</dbReference>
<dbReference type="Gene3D" id="3.30.1370.110">
    <property type="match status" value="1"/>
</dbReference>
<evidence type="ECO:0000313" key="3">
    <source>
        <dbReference type="EMBL" id="KIL60638.1"/>
    </source>
</evidence>
<organism evidence="3 4">
    <name type="scientific">Amanita muscaria (strain Koide BX008)</name>
    <dbReference type="NCBI Taxonomy" id="946122"/>
    <lineage>
        <taxon>Eukaryota</taxon>
        <taxon>Fungi</taxon>
        <taxon>Dikarya</taxon>
        <taxon>Basidiomycota</taxon>
        <taxon>Agaricomycotina</taxon>
        <taxon>Agaricomycetes</taxon>
        <taxon>Agaricomycetidae</taxon>
        <taxon>Agaricales</taxon>
        <taxon>Pluteineae</taxon>
        <taxon>Amanitaceae</taxon>
        <taxon>Amanita</taxon>
    </lineage>
</organism>
<evidence type="ECO:0000313" key="4">
    <source>
        <dbReference type="Proteomes" id="UP000054549"/>
    </source>
</evidence>
<feature type="domain" description="Smr" evidence="2">
    <location>
        <begin position="133"/>
        <end position="209"/>
    </location>
</feature>
<dbReference type="OrthoDB" id="3231855at2759"/>
<protein>
    <recommendedName>
        <fullName evidence="2">Smr domain-containing protein</fullName>
    </recommendedName>
</protein>
<dbReference type="InterPro" id="IPR002625">
    <property type="entry name" value="Smr_dom"/>
</dbReference>
<dbReference type="FunCoup" id="A0A0C2WWB1">
    <property type="interactions" value="3"/>
</dbReference>
<dbReference type="HOGENOM" id="CLU_062475_0_1_1"/>
<evidence type="ECO:0000259" key="2">
    <source>
        <dbReference type="PROSITE" id="PS50828"/>
    </source>
</evidence>
<dbReference type="InterPro" id="IPR036063">
    <property type="entry name" value="Smr_dom_sf"/>
</dbReference>
<dbReference type="PANTHER" id="PTHR47417">
    <property type="entry name" value="SMR DOMAIN-CONTAINING PROTEIN YPL199C"/>
    <property type="match status" value="1"/>
</dbReference>
<dbReference type="InterPro" id="IPR013899">
    <property type="entry name" value="DUF1771"/>
</dbReference>
<dbReference type="Pfam" id="PF08590">
    <property type="entry name" value="DUF1771"/>
    <property type="match status" value="1"/>
</dbReference>
<name>A0A0C2WWB1_AMAMK</name>
<accession>A0A0C2WWB1</accession>
<dbReference type="PROSITE" id="PS50828">
    <property type="entry name" value="SMR"/>
    <property type="match status" value="1"/>
</dbReference>
<dbReference type="EMBL" id="KN818295">
    <property type="protein sequence ID" value="KIL60638.1"/>
    <property type="molecule type" value="Genomic_DNA"/>
</dbReference>
<dbReference type="AlphaFoldDB" id="A0A0C2WWB1"/>
<keyword evidence="4" id="KW-1185">Reference proteome</keyword>
<dbReference type="InParanoid" id="A0A0C2WWB1"/>
<dbReference type="SUPFAM" id="SSF160443">
    <property type="entry name" value="SMR domain-like"/>
    <property type="match status" value="1"/>
</dbReference>
<feature type="compositionally biased region" description="Low complexity" evidence="1">
    <location>
        <begin position="1"/>
        <end position="15"/>
    </location>
</feature>
<dbReference type="PANTHER" id="PTHR47417:SF1">
    <property type="entry name" value="SMR DOMAIN-CONTAINING PROTEIN YPL199C"/>
    <property type="match status" value="1"/>
</dbReference>